<dbReference type="RefSeq" id="XP_012184874.1">
    <property type="nucleotide sequence ID" value="XM_012329484.1"/>
</dbReference>
<protein>
    <recommendedName>
        <fullName evidence="4 13">Cytidine deaminase</fullName>
        <ecNumber evidence="4 13">3.5.4.5</ecNumber>
    </recommendedName>
    <alternativeName>
        <fullName evidence="8 13">Cytidine aminohydrolase</fullName>
    </alternativeName>
</protein>
<feature type="active site" description="Proton donor" evidence="10">
    <location>
        <position position="94"/>
    </location>
</feature>
<feature type="binding site" evidence="12">
    <location>
        <position position="92"/>
    </location>
    <ligand>
        <name>Zn(2+)</name>
        <dbReference type="ChEBI" id="CHEBI:29105"/>
        <note>catalytic</note>
    </ligand>
</feature>
<evidence type="ECO:0000256" key="7">
    <source>
        <dbReference type="ARBA" id="ARBA00022833"/>
    </source>
</evidence>
<feature type="binding site" evidence="12">
    <location>
        <position position="125"/>
    </location>
    <ligand>
        <name>Zn(2+)</name>
        <dbReference type="ChEBI" id="CHEBI:29105"/>
        <note>catalytic</note>
    </ligand>
</feature>
<accession>J4IC09</accession>
<evidence type="ECO:0000256" key="8">
    <source>
        <dbReference type="ARBA" id="ARBA00032005"/>
    </source>
</evidence>
<evidence type="ECO:0000256" key="10">
    <source>
        <dbReference type="PIRSR" id="PIRSR606262-1"/>
    </source>
</evidence>
<keyword evidence="16" id="KW-1185">Reference proteome</keyword>
<feature type="binding site" evidence="11">
    <location>
        <begin position="81"/>
        <end position="87"/>
    </location>
    <ligand>
        <name>substrate</name>
    </ligand>
</feature>
<dbReference type="NCBIfam" id="TIGR01354">
    <property type="entry name" value="cyt_deam_tetra"/>
    <property type="match status" value="1"/>
</dbReference>
<gene>
    <name evidence="15" type="ORF">FIBRA_07819</name>
</gene>
<dbReference type="NCBIfam" id="NF004064">
    <property type="entry name" value="PRK05578.1"/>
    <property type="match status" value="1"/>
</dbReference>
<dbReference type="AlphaFoldDB" id="J4IC09"/>
<dbReference type="GO" id="GO:0072527">
    <property type="term" value="P:pyrimidine-containing compound metabolic process"/>
    <property type="evidence" value="ECO:0007669"/>
    <property type="project" value="UniProtKB-ARBA"/>
</dbReference>
<dbReference type="Proteomes" id="UP000006352">
    <property type="component" value="Unassembled WGS sequence"/>
</dbReference>
<comment type="catalytic activity">
    <reaction evidence="13">
        <text>2'-deoxycytidine + H2O + H(+) = 2'-deoxyuridine + NH4(+)</text>
        <dbReference type="Rhea" id="RHEA:13433"/>
        <dbReference type="ChEBI" id="CHEBI:15377"/>
        <dbReference type="ChEBI" id="CHEBI:15378"/>
        <dbReference type="ChEBI" id="CHEBI:15698"/>
        <dbReference type="ChEBI" id="CHEBI:16450"/>
        <dbReference type="ChEBI" id="CHEBI:28938"/>
        <dbReference type="EC" id="3.5.4.5"/>
    </reaction>
</comment>
<dbReference type="GO" id="GO:0005829">
    <property type="term" value="C:cytosol"/>
    <property type="evidence" value="ECO:0007669"/>
    <property type="project" value="TreeGrafter"/>
</dbReference>
<evidence type="ECO:0000256" key="9">
    <source>
        <dbReference type="ARBA" id="ARBA00049558"/>
    </source>
</evidence>
<comment type="catalytic activity">
    <reaction evidence="9 13">
        <text>cytidine + H2O + H(+) = uridine + NH4(+)</text>
        <dbReference type="Rhea" id="RHEA:16069"/>
        <dbReference type="ChEBI" id="CHEBI:15377"/>
        <dbReference type="ChEBI" id="CHEBI:15378"/>
        <dbReference type="ChEBI" id="CHEBI:16704"/>
        <dbReference type="ChEBI" id="CHEBI:17562"/>
        <dbReference type="ChEBI" id="CHEBI:28938"/>
        <dbReference type="EC" id="3.5.4.5"/>
    </reaction>
</comment>
<evidence type="ECO:0000256" key="4">
    <source>
        <dbReference type="ARBA" id="ARBA00012783"/>
    </source>
</evidence>
<feature type="binding site" evidence="12">
    <location>
        <position position="128"/>
    </location>
    <ligand>
        <name>Zn(2+)</name>
        <dbReference type="ChEBI" id="CHEBI:29105"/>
        <note>catalytic</note>
    </ligand>
</feature>
<dbReference type="STRING" id="599839.J4IC09"/>
<dbReference type="CDD" id="cd01283">
    <property type="entry name" value="cytidine_deaminase"/>
    <property type="match status" value="1"/>
</dbReference>
<organism evidence="15 16">
    <name type="scientific">Fibroporia radiculosa</name>
    <dbReference type="NCBI Taxonomy" id="599839"/>
    <lineage>
        <taxon>Eukaryota</taxon>
        <taxon>Fungi</taxon>
        <taxon>Dikarya</taxon>
        <taxon>Basidiomycota</taxon>
        <taxon>Agaricomycotina</taxon>
        <taxon>Agaricomycetes</taxon>
        <taxon>Polyporales</taxon>
        <taxon>Fibroporiaceae</taxon>
        <taxon>Fibroporia</taxon>
    </lineage>
</organism>
<dbReference type="GeneID" id="24100502"/>
<evidence type="ECO:0000256" key="5">
    <source>
        <dbReference type="ARBA" id="ARBA00022723"/>
    </source>
</evidence>
<keyword evidence="7 12" id="KW-0862">Zinc</keyword>
<dbReference type="OrthoDB" id="414540at2759"/>
<dbReference type="PROSITE" id="PS00903">
    <property type="entry name" value="CYT_DCMP_DEAMINASES_1"/>
    <property type="match status" value="1"/>
</dbReference>
<evidence type="ECO:0000256" key="1">
    <source>
        <dbReference type="ARBA" id="ARBA00001947"/>
    </source>
</evidence>
<dbReference type="PANTHER" id="PTHR11644">
    <property type="entry name" value="CYTIDINE DEAMINASE"/>
    <property type="match status" value="1"/>
</dbReference>
<dbReference type="InterPro" id="IPR016192">
    <property type="entry name" value="APOBEC/CMP_deaminase_Zn-bd"/>
</dbReference>
<dbReference type="GO" id="GO:0008270">
    <property type="term" value="F:zinc ion binding"/>
    <property type="evidence" value="ECO:0007669"/>
    <property type="project" value="UniProtKB-UniRule"/>
</dbReference>
<dbReference type="PROSITE" id="PS51747">
    <property type="entry name" value="CYT_DCMP_DEAMINASES_2"/>
    <property type="match status" value="1"/>
</dbReference>
<sequence length="185" mass="19957">MATTNWVLAVPDQERLVKAAFEGTSRILATAIAAHLATLRPLHTHVSNHILAKEFAYCKYSKFRVGAALLSAGGEIIKGANVENASYGGTICAERTAIVKAVSEGTRAFIGLAVVTDVSSPISPCGMCRQVLREFCTLDMPIYMVPGDYDERVAQGILDGGVQETSLRELLPYSFGPEDLELPRK</sequence>
<evidence type="ECO:0000256" key="3">
    <source>
        <dbReference type="ARBA" id="ARBA00006576"/>
    </source>
</evidence>
<dbReference type="SUPFAM" id="SSF53927">
    <property type="entry name" value="Cytidine deaminase-like"/>
    <property type="match status" value="1"/>
</dbReference>
<dbReference type="PANTHER" id="PTHR11644:SF2">
    <property type="entry name" value="CYTIDINE DEAMINASE"/>
    <property type="match status" value="1"/>
</dbReference>
<reference evidence="15 16" key="1">
    <citation type="journal article" date="2012" name="Appl. Environ. Microbiol.">
        <title>Short-read sequencing for genomic analysis of the brown rot fungus Fibroporia radiculosa.</title>
        <authorList>
            <person name="Tang J.D."/>
            <person name="Perkins A.D."/>
            <person name="Sonstegard T.S."/>
            <person name="Schroeder S.G."/>
            <person name="Burgess S.C."/>
            <person name="Diehl S.V."/>
        </authorList>
    </citation>
    <scope>NUCLEOTIDE SEQUENCE [LARGE SCALE GENOMIC DNA]</scope>
    <source>
        <strain evidence="15 16">TFFH 294</strain>
    </source>
</reference>
<keyword evidence="6 13" id="KW-0378">Hydrolase</keyword>
<dbReference type="GO" id="GO:0042802">
    <property type="term" value="F:identical protein binding"/>
    <property type="evidence" value="ECO:0007669"/>
    <property type="project" value="UniProtKB-ARBA"/>
</dbReference>
<feature type="domain" description="CMP/dCMP-type deaminase" evidence="14">
    <location>
        <begin position="40"/>
        <end position="178"/>
    </location>
</feature>
<evidence type="ECO:0000313" key="15">
    <source>
        <dbReference type="EMBL" id="CCM05591.1"/>
    </source>
</evidence>
<dbReference type="InterPro" id="IPR050202">
    <property type="entry name" value="Cyt/Deoxycyt_deaminase"/>
</dbReference>
<evidence type="ECO:0000256" key="11">
    <source>
        <dbReference type="PIRSR" id="PIRSR606262-2"/>
    </source>
</evidence>
<dbReference type="EC" id="3.5.4.5" evidence="4 13"/>
<name>J4IC09_9APHY</name>
<comment type="cofactor">
    <cofactor evidence="1 12 13">
        <name>Zn(2+)</name>
        <dbReference type="ChEBI" id="CHEBI:29105"/>
    </cofactor>
</comment>
<dbReference type="Gene3D" id="3.40.140.10">
    <property type="entry name" value="Cytidine Deaminase, domain 2"/>
    <property type="match status" value="1"/>
</dbReference>
<dbReference type="InterPro" id="IPR002125">
    <property type="entry name" value="CMP_dCMP_dom"/>
</dbReference>
<dbReference type="GO" id="GO:0004126">
    <property type="term" value="F:cytidine deaminase activity"/>
    <property type="evidence" value="ECO:0007669"/>
    <property type="project" value="UniProtKB-UniRule"/>
</dbReference>
<evidence type="ECO:0000256" key="6">
    <source>
        <dbReference type="ARBA" id="ARBA00022801"/>
    </source>
</evidence>
<dbReference type="InterPro" id="IPR006262">
    <property type="entry name" value="Cyt_deam_tetra"/>
</dbReference>
<dbReference type="FunFam" id="3.40.140.10:FF:000008">
    <property type="entry name" value="Cytidine deaminase"/>
    <property type="match status" value="1"/>
</dbReference>
<evidence type="ECO:0000256" key="2">
    <source>
        <dbReference type="ARBA" id="ARBA00003949"/>
    </source>
</evidence>
<keyword evidence="5 12" id="KW-0479">Metal-binding</keyword>
<dbReference type="Pfam" id="PF00383">
    <property type="entry name" value="dCMP_cyt_deam_1"/>
    <property type="match status" value="1"/>
</dbReference>
<dbReference type="InterPro" id="IPR016193">
    <property type="entry name" value="Cytidine_deaminase-like"/>
</dbReference>
<dbReference type="GO" id="GO:0055086">
    <property type="term" value="P:nucleobase-containing small molecule metabolic process"/>
    <property type="evidence" value="ECO:0007669"/>
    <property type="project" value="UniProtKB-ARBA"/>
</dbReference>
<evidence type="ECO:0000313" key="16">
    <source>
        <dbReference type="Proteomes" id="UP000006352"/>
    </source>
</evidence>
<evidence type="ECO:0000259" key="14">
    <source>
        <dbReference type="PROSITE" id="PS51747"/>
    </source>
</evidence>
<dbReference type="InParanoid" id="J4IC09"/>
<dbReference type="FunCoup" id="J4IC09">
    <property type="interactions" value="433"/>
</dbReference>
<dbReference type="EMBL" id="HE797196">
    <property type="protein sequence ID" value="CCM05591.1"/>
    <property type="molecule type" value="Genomic_DNA"/>
</dbReference>
<comment type="similarity">
    <text evidence="3 13">Belongs to the cytidine and deoxycytidylate deaminase family.</text>
</comment>
<proteinExistence type="inferred from homology"/>
<dbReference type="HOGENOM" id="CLU_097262_2_1_1"/>
<evidence type="ECO:0000256" key="12">
    <source>
        <dbReference type="PIRSR" id="PIRSR606262-3"/>
    </source>
</evidence>
<evidence type="ECO:0000256" key="13">
    <source>
        <dbReference type="RuleBase" id="RU364006"/>
    </source>
</evidence>
<comment type="function">
    <text evidence="2 13">This enzyme scavenges exogenous and endogenous cytidine and 2'-deoxycytidine for UMP synthesis.</text>
</comment>